<evidence type="ECO:0000313" key="1">
    <source>
        <dbReference type="EMBL" id="AHJ34453.1"/>
    </source>
</evidence>
<dbReference type="AlphaFoldDB" id="A0A806LHY2"/>
<organism evidence="1 2">
    <name type="scientific">Lacticaseibacillus paracasei N1115</name>
    <dbReference type="NCBI Taxonomy" id="1446494"/>
    <lineage>
        <taxon>Bacteria</taxon>
        <taxon>Bacillati</taxon>
        <taxon>Bacillota</taxon>
        <taxon>Bacilli</taxon>
        <taxon>Lactobacillales</taxon>
        <taxon>Lactobacillaceae</taxon>
        <taxon>Lacticaseibacillus</taxon>
    </lineage>
</organism>
<proteinExistence type="predicted"/>
<name>A0A806LHY2_LACPA</name>
<protein>
    <recommendedName>
        <fullName evidence="3">Bacteriophage Gp15 protein</fullName>
    </recommendedName>
</protein>
<dbReference type="InterPro" id="IPR009660">
    <property type="entry name" value="Phage_A500_Gp15"/>
</dbReference>
<gene>
    <name evidence="1" type="ORF">AF91_11000</name>
</gene>
<accession>A0A806LHY2</accession>
<evidence type="ECO:0000313" key="2">
    <source>
        <dbReference type="Proteomes" id="UP000019441"/>
    </source>
</evidence>
<dbReference type="EMBL" id="CP007122">
    <property type="protein sequence ID" value="AHJ34453.1"/>
    <property type="molecule type" value="Genomic_DNA"/>
</dbReference>
<dbReference type="KEGG" id="lpq:AF91_11000"/>
<evidence type="ECO:0008006" key="3">
    <source>
        <dbReference type="Google" id="ProtNLM"/>
    </source>
</evidence>
<dbReference type="RefSeq" id="WP_019887723.1">
    <property type="nucleotide sequence ID" value="NZ_CP007122.1"/>
</dbReference>
<reference evidence="1 2" key="1">
    <citation type="journal article" date="2014" name="Genome Announc.">
        <title>Whole Genome Sequence of the Probiotic Strain Lactobacillus paracasei N1115, Isolated from Traditional Chinese Fermented Milk.</title>
        <authorList>
            <person name="Wang S."/>
            <person name="Zhu H."/>
            <person name="He F."/>
            <person name="Luo Y."/>
            <person name="Kang Z."/>
            <person name="Lu C."/>
            <person name="Feng L."/>
            <person name="Lu X."/>
            <person name="Xue Y."/>
            <person name="Wang H."/>
        </authorList>
    </citation>
    <scope>NUCLEOTIDE SEQUENCE [LARGE SCALE GENOMIC DNA]</scope>
    <source>
        <strain evidence="1 2">N1115</strain>
    </source>
</reference>
<dbReference type="Pfam" id="PF06854">
    <property type="entry name" value="Phage_Gp15"/>
    <property type="match status" value="1"/>
</dbReference>
<dbReference type="Proteomes" id="UP000019441">
    <property type="component" value="Chromosome"/>
</dbReference>
<sequence>MISLTQPLAWYWQCEDKKYRVNLAFDNVLRWFELLDREDKTDAQKGVIGWHMFVNANEVAPEDRLKALQWINQYIGQQPYHDSEMQPETDEESSVTGGAQEEFFSYVQDAPAIWSSIRAFYGIDLEDELGKLHWHKFRAMLDGLPGSSYFMRIIDIRQRSRQGLEGKDLINLVDLQNYYILDKYRNAKHSAEAADFFAAWASSANK</sequence>